<reference evidence="2 3" key="1">
    <citation type="submission" date="2018-03" db="EMBL/GenBank/DDBJ databases">
        <title>Genomic Encyclopedia of Archaeal and Bacterial Type Strains, Phase II (KMG-II): from individual species to whole genera.</title>
        <authorList>
            <person name="Goeker M."/>
        </authorList>
    </citation>
    <scope>NUCLEOTIDE SEQUENCE [LARGE SCALE GENOMIC DNA]</scope>
    <source>
        <strain evidence="2 3">DSM 100214</strain>
    </source>
</reference>
<gene>
    <name evidence="2" type="ORF">CLV62_107138</name>
</gene>
<dbReference type="PANTHER" id="PTHR15949:SF3">
    <property type="entry name" value="TESTIS-EXPRESSED PROTEIN 264"/>
    <property type="match status" value="1"/>
</dbReference>
<accession>A0A2V3PSP4</accession>
<dbReference type="SUPFAM" id="SSF55136">
    <property type="entry name" value="Probable bacterial effector-binding domain"/>
    <property type="match status" value="1"/>
</dbReference>
<comment type="caution">
    <text evidence="2">The sequence shown here is derived from an EMBL/GenBank/DDBJ whole genome shotgun (WGS) entry which is preliminary data.</text>
</comment>
<name>A0A2V3PSP4_9BACT</name>
<evidence type="ECO:0000313" key="3">
    <source>
        <dbReference type="Proteomes" id="UP000247973"/>
    </source>
</evidence>
<evidence type="ECO:0000313" key="2">
    <source>
        <dbReference type="EMBL" id="PXV65541.1"/>
    </source>
</evidence>
<dbReference type="AlphaFoldDB" id="A0A2V3PSP4"/>
<dbReference type="Proteomes" id="UP000247973">
    <property type="component" value="Unassembled WGS sequence"/>
</dbReference>
<dbReference type="PANTHER" id="PTHR15949">
    <property type="entry name" value="TESTIS-EXPRESSED PROTEIN 264"/>
    <property type="match status" value="1"/>
</dbReference>
<dbReference type="InterPro" id="IPR029442">
    <property type="entry name" value="GyrI-like"/>
</dbReference>
<feature type="domain" description="GyrI-like small molecule binding" evidence="1">
    <location>
        <begin position="48"/>
        <end position="169"/>
    </location>
</feature>
<dbReference type="RefSeq" id="WP_170120038.1">
    <property type="nucleotide sequence ID" value="NZ_QICL01000007.1"/>
</dbReference>
<dbReference type="Pfam" id="PF06445">
    <property type="entry name" value="GyrI-like"/>
    <property type="match status" value="1"/>
</dbReference>
<protein>
    <submittedName>
        <fullName evidence="2">GyrI-like small molecule binding protein</fullName>
    </submittedName>
</protein>
<keyword evidence="3" id="KW-1185">Reference proteome</keyword>
<proteinExistence type="predicted"/>
<dbReference type="InterPro" id="IPR011256">
    <property type="entry name" value="Reg_factor_effector_dom_sf"/>
</dbReference>
<evidence type="ECO:0000259" key="1">
    <source>
        <dbReference type="Pfam" id="PF06445"/>
    </source>
</evidence>
<sequence length="182" mass="20639">MLKIILVVVTVLLAIVLIAYIYYGGLSKVTVKEKIQGGEILVYEEVVGDYAQTGKYTDKVYYELLNNEGIETTKGFGIFYDNPQEVEKSKLRSEVGCIVEGLDSVQIADLAGKYKVRTYPQANYVTAEFPFKGHMSIMIGLMKVYSQIDKYIKEHGINDKGAIMEIYDVPNKKIIYRKEIIQ</sequence>
<dbReference type="EMBL" id="QICL01000007">
    <property type="protein sequence ID" value="PXV65541.1"/>
    <property type="molecule type" value="Genomic_DNA"/>
</dbReference>
<dbReference type="Gene3D" id="3.20.80.10">
    <property type="entry name" value="Regulatory factor, effector binding domain"/>
    <property type="match status" value="1"/>
</dbReference>
<organism evidence="2 3">
    <name type="scientific">Dysgonomonas alginatilytica</name>
    <dbReference type="NCBI Taxonomy" id="1605892"/>
    <lineage>
        <taxon>Bacteria</taxon>
        <taxon>Pseudomonadati</taxon>
        <taxon>Bacteroidota</taxon>
        <taxon>Bacteroidia</taxon>
        <taxon>Bacteroidales</taxon>
        <taxon>Dysgonomonadaceae</taxon>
        <taxon>Dysgonomonas</taxon>
    </lineage>
</organism>